<evidence type="ECO:0000256" key="1">
    <source>
        <dbReference type="ARBA" id="ARBA00022490"/>
    </source>
</evidence>
<reference evidence="4" key="1">
    <citation type="submission" date="2016-11" db="UniProtKB">
        <authorList>
            <consortium name="WormBaseParasite"/>
        </authorList>
    </citation>
    <scope>IDENTIFICATION</scope>
</reference>
<accession>A0A1I8FH20</accession>
<evidence type="ECO:0000313" key="3">
    <source>
        <dbReference type="Proteomes" id="UP000095280"/>
    </source>
</evidence>
<dbReference type="AlphaFoldDB" id="A0A1I8FH20"/>
<proteinExistence type="predicted"/>
<evidence type="ECO:0000313" key="4">
    <source>
        <dbReference type="WBParaSite" id="maker-unitig_34457-snap-gene-0.2-mRNA-1"/>
    </source>
</evidence>
<keyword evidence="1" id="KW-0963">Cytoplasm</keyword>
<protein>
    <submittedName>
        <fullName evidence="4">Tub domain-containing protein</fullName>
    </submittedName>
</protein>
<evidence type="ECO:0000256" key="2">
    <source>
        <dbReference type="SAM" id="MobiDB-lite"/>
    </source>
</evidence>
<dbReference type="Proteomes" id="UP000095280">
    <property type="component" value="Unplaced"/>
</dbReference>
<dbReference type="PANTHER" id="PTHR11830">
    <property type="entry name" value="40S RIBOSOMAL PROTEIN S3A"/>
    <property type="match status" value="1"/>
</dbReference>
<name>A0A1I8FH20_9PLAT</name>
<keyword evidence="3" id="KW-1185">Reference proteome</keyword>
<organism evidence="3 4">
    <name type="scientific">Macrostomum lignano</name>
    <dbReference type="NCBI Taxonomy" id="282301"/>
    <lineage>
        <taxon>Eukaryota</taxon>
        <taxon>Metazoa</taxon>
        <taxon>Spiralia</taxon>
        <taxon>Lophotrochozoa</taxon>
        <taxon>Platyhelminthes</taxon>
        <taxon>Rhabditophora</taxon>
        <taxon>Macrostomorpha</taxon>
        <taxon>Macrostomida</taxon>
        <taxon>Macrostomidae</taxon>
        <taxon>Macrostomum</taxon>
    </lineage>
</organism>
<feature type="region of interest" description="Disordered" evidence="2">
    <location>
        <begin position="23"/>
        <end position="42"/>
    </location>
</feature>
<dbReference type="WBParaSite" id="maker-unitig_34457-snap-gene-0.2-mRNA-1">
    <property type="protein sequence ID" value="maker-unitig_34457-snap-gene-0.2-mRNA-1"/>
    <property type="gene ID" value="maker-unitig_34457-snap-gene-0.2"/>
</dbReference>
<dbReference type="Gene3D" id="3.90.70.10">
    <property type="entry name" value="Cysteine proteinases"/>
    <property type="match status" value="3"/>
</dbReference>
<sequence length="469" mass="52453">MLPLPLPAAADAALIHMLPPQVTDGRASDYDDNAPPPPTSLTGLELNAGHPCRRAAQHQPQQGFPSLVRSFRNEAIAWRGPGEMTPFDSVSASAVRRACRECNPRTRASSFSAVRHQTCEIVDGELQDLWRNDALGKTRWAIASDSGAFKLLLPGRNPVRNVHPVSVFDGVLNRKRNKKKDIPEYEEIQKCLKLNIVNCLREHQFVRADHTRKSSSTCCCDHALKHDPYIKLSSNQACHVLQLFVDSSHLPDTETLLHLTLLQAGLKLTQTRPFLFVLQTPRSGKDYKLFDRVVPSTELDISNLLTEHPRQCCVLRKACLNWSATTAFCSSRRPAKITLSAMPGEDEAVRSLSAFHTSHYVCFCALCSHDNGQPIVLFFDSMARPERGLERAATTYRSDRRVGDIDSWLNGSKLKDSSVQPPPEVKRLLSIATCASTRTRKLHVPLILAQIFVLKNRYWIQSINLSAVR</sequence>